<dbReference type="Gramene" id="Pp3c13_690V3.4">
    <property type="protein sequence ID" value="PAC:32930792.CDS.1"/>
    <property type="gene ID" value="Pp3c13_690"/>
</dbReference>
<dbReference type="EnsemblPlants" id="Pp3c13_690V3.5">
    <property type="protein sequence ID" value="PAC:32930793.CDS.1"/>
    <property type="gene ID" value="Pp3c13_690"/>
</dbReference>
<dbReference type="EnsemblPlants" id="Pp3c13_690V3.2">
    <property type="protein sequence ID" value="PAC:32930790.CDS.1"/>
    <property type="gene ID" value="Pp3c13_690"/>
</dbReference>
<proteinExistence type="predicted"/>
<keyword evidence="1" id="KW-0812">Transmembrane</keyword>
<dbReference type="Gramene" id="Pp3c13_690V3.2">
    <property type="protein sequence ID" value="PAC:32930790.CDS.1"/>
    <property type="gene ID" value="Pp3c13_690"/>
</dbReference>
<keyword evidence="3" id="KW-1185">Reference proteome</keyword>
<reference evidence="2 3" key="1">
    <citation type="journal article" date="2008" name="Science">
        <title>The Physcomitrella genome reveals evolutionary insights into the conquest of land by plants.</title>
        <authorList>
            <person name="Rensing S."/>
            <person name="Lang D."/>
            <person name="Zimmer A."/>
            <person name="Terry A."/>
            <person name="Salamov A."/>
            <person name="Shapiro H."/>
            <person name="Nishiyama T."/>
            <person name="Perroud P.-F."/>
            <person name="Lindquist E."/>
            <person name="Kamisugi Y."/>
            <person name="Tanahashi T."/>
            <person name="Sakakibara K."/>
            <person name="Fujita T."/>
            <person name="Oishi K."/>
            <person name="Shin-I T."/>
            <person name="Kuroki Y."/>
            <person name="Toyoda A."/>
            <person name="Suzuki Y."/>
            <person name="Hashimoto A."/>
            <person name="Yamaguchi K."/>
            <person name="Sugano A."/>
            <person name="Kohara Y."/>
            <person name="Fujiyama A."/>
            <person name="Anterola A."/>
            <person name="Aoki S."/>
            <person name="Ashton N."/>
            <person name="Barbazuk W.B."/>
            <person name="Barker E."/>
            <person name="Bennetzen J."/>
            <person name="Bezanilla M."/>
            <person name="Blankenship R."/>
            <person name="Cho S.H."/>
            <person name="Dutcher S."/>
            <person name="Estelle M."/>
            <person name="Fawcett J.A."/>
            <person name="Gundlach H."/>
            <person name="Hanada K."/>
            <person name="Heyl A."/>
            <person name="Hicks K.A."/>
            <person name="Hugh J."/>
            <person name="Lohr M."/>
            <person name="Mayer K."/>
            <person name="Melkozernov A."/>
            <person name="Murata T."/>
            <person name="Nelson D."/>
            <person name="Pils B."/>
            <person name="Prigge M."/>
            <person name="Reiss B."/>
            <person name="Renner T."/>
            <person name="Rombauts S."/>
            <person name="Rushton P."/>
            <person name="Sanderfoot A."/>
            <person name="Schween G."/>
            <person name="Shiu S.-H."/>
            <person name="Stueber K."/>
            <person name="Theodoulou F.L."/>
            <person name="Tu H."/>
            <person name="Van de Peer Y."/>
            <person name="Verrier P.J."/>
            <person name="Waters E."/>
            <person name="Wood A."/>
            <person name="Yang L."/>
            <person name="Cove D."/>
            <person name="Cuming A."/>
            <person name="Hasebe M."/>
            <person name="Lucas S."/>
            <person name="Mishler D.B."/>
            <person name="Reski R."/>
            <person name="Grigoriev I."/>
            <person name="Quatrano R.S."/>
            <person name="Boore J.L."/>
        </authorList>
    </citation>
    <scope>NUCLEOTIDE SEQUENCE [LARGE SCALE GENOMIC DNA]</scope>
    <source>
        <strain evidence="2 3">cv. Gransden 2004</strain>
    </source>
</reference>
<dbReference type="AlphaFoldDB" id="A0A7I3ZCK6"/>
<dbReference type="RefSeq" id="XP_024393226.1">
    <property type="nucleotide sequence ID" value="XM_024537458.2"/>
</dbReference>
<dbReference type="Gramene" id="Pp3c13_690V3.5">
    <property type="protein sequence ID" value="PAC:32930793.CDS.1"/>
    <property type="gene ID" value="Pp3c13_690"/>
</dbReference>
<dbReference type="EnsemblPlants" id="Pp3c13_690V3.3">
    <property type="protein sequence ID" value="PAC:32930791.CDS.1"/>
    <property type="gene ID" value="Pp3c13_690"/>
</dbReference>
<dbReference type="Proteomes" id="UP000006727">
    <property type="component" value="Chromosome 13"/>
</dbReference>
<sequence length="473" mass="51504">MGIAELFNKLSRLCNLDFLPSLDFAGMVVLVGKTASEGALPYTCLVSGRLPYLNAYMTSGSVGLAQAVLTCIDWWPARVLTGHRASGGGSMLELFRLRASGKAAYIGLQSGTSLKVQGSVGEALVSELLRLGRNIPDARDSKYGRNAKRPTFVVRAKIGTPVGREGEVVEVSEDVGALLSIIATIVSLLVVTLNVRCQEWFALSVVVTGMILNALLAYFIRLRKFEFNVGKAAGGSPPGDSLVQLSDAPNDFCVLQGDEDDIQSLLQREVRETGFKSALPLFSVCVAMLVHSAVVVLGTPHMGKTGQLLLLIAVSFGAIIDLLKGSWDANRSIGKWALHKWNIEILDAIQFANRTAAVAYIAAGLPKTEANEWNRPEFVQTKGLQVIGIVPTTGPAWEAWWEGLTIVLQDDRIRSRDGSALKLVQDEHLPSWLEKQSKLWADIREDMFDGILMANINNANVNNVTFKVNQRHY</sequence>
<dbReference type="KEGG" id="ppp:112290783"/>
<reference evidence="2 3" key="2">
    <citation type="journal article" date="2018" name="Plant J.">
        <title>The Physcomitrella patens chromosome-scale assembly reveals moss genome structure and evolution.</title>
        <authorList>
            <person name="Lang D."/>
            <person name="Ullrich K.K."/>
            <person name="Murat F."/>
            <person name="Fuchs J."/>
            <person name="Jenkins J."/>
            <person name="Haas F.B."/>
            <person name="Piednoel M."/>
            <person name="Gundlach H."/>
            <person name="Van Bel M."/>
            <person name="Meyberg R."/>
            <person name="Vives C."/>
            <person name="Morata J."/>
            <person name="Symeonidi A."/>
            <person name="Hiss M."/>
            <person name="Muchero W."/>
            <person name="Kamisugi Y."/>
            <person name="Saleh O."/>
            <person name="Blanc G."/>
            <person name="Decker E.L."/>
            <person name="van Gessel N."/>
            <person name="Grimwood J."/>
            <person name="Hayes R.D."/>
            <person name="Graham S.W."/>
            <person name="Gunter L.E."/>
            <person name="McDaniel S.F."/>
            <person name="Hoernstein S.N.W."/>
            <person name="Larsson A."/>
            <person name="Li F.W."/>
            <person name="Perroud P.F."/>
            <person name="Phillips J."/>
            <person name="Ranjan P."/>
            <person name="Rokshar D.S."/>
            <person name="Rothfels C.J."/>
            <person name="Schneider L."/>
            <person name="Shu S."/>
            <person name="Stevenson D.W."/>
            <person name="Thummler F."/>
            <person name="Tillich M."/>
            <person name="Villarreal Aguilar J.C."/>
            <person name="Widiez T."/>
            <person name="Wong G.K."/>
            <person name="Wymore A."/>
            <person name="Zhang Y."/>
            <person name="Zimmer A.D."/>
            <person name="Quatrano R.S."/>
            <person name="Mayer K.F.X."/>
            <person name="Goodstein D."/>
            <person name="Casacuberta J.M."/>
            <person name="Vandepoele K."/>
            <person name="Reski R."/>
            <person name="Cuming A.C."/>
            <person name="Tuskan G.A."/>
            <person name="Maumus F."/>
            <person name="Salse J."/>
            <person name="Schmutz J."/>
            <person name="Rensing S.A."/>
        </authorList>
    </citation>
    <scope>NUCLEOTIDE SEQUENCE [LARGE SCALE GENOMIC DNA]</scope>
    <source>
        <strain evidence="2 3">cv. Gransden 2004</strain>
    </source>
</reference>
<keyword evidence="1" id="KW-0472">Membrane</keyword>
<accession>A0A7I3ZCK6</accession>
<dbReference type="EnsemblPlants" id="Pp3c13_690V3.4">
    <property type="protein sequence ID" value="PAC:32930792.CDS.1"/>
    <property type="gene ID" value="Pp3c13_690"/>
</dbReference>
<feature type="transmembrane region" description="Helical" evidence="1">
    <location>
        <begin position="305"/>
        <end position="323"/>
    </location>
</feature>
<gene>
    <name evidence="2" type="primary">LOC112290783</name>
</gene>
<dbReference type="EMBL" id="ABEU02000013">
    <property type="status" value="NOT_ANNOTATED_CDS"/>
    <property type="molecule type" value="Genomic_DNA"/>
</dbReference>
<protein>
    <submittedName>
        <fullName evidence="2">Uncharacterized protein</fullName>
    </submittedName>
</protein>
<dbReference type="OrthoDB" id="10306161at2759"/>
<dbReference type="Gramene" id="Pp3c13_690V3.3">
    <property type="protein sequence ID" value="PAC:32930791.CDS.1"/>
    <property type="gene ID" value="Pp3c13_690"/>
</dbReference>
<organism evidence="2 3">
    <name type="scientific">Physcomitrium patens</name>
    <name type="common">Spreading-leaved earth moss</name>
    <name type="synonym">Physcomitrella patens</name>
    <dbReference type="NCBI Taxonomy" id="3218"/>
    <lineage>
        <taxon>Eukaryota</taxon>
        <taxon>Viridiplantae</taxon>
        <taxon>Streptophyta</taxon>
        <taxon>Embryophyta</taxon>
        <taxon>Bryophyta</taxon>
        <taxon>Bryophytina</taxon>
        <taxon>Bryopsida</taxon>
        <taxon>Funariidae</taxon>
        <taxon>Funariales</taxon>
        <taxon>Funariaceae</taxon>
        <taxon>Physcomitrium</taxon>
    </lineage>
</organism>
<name>A0A7I3ZCK6_PHYPA</name>
<keyword evidence="1" id="KW-1133">Transmembrane helix</keyword>
<reference evidence="2" key="3">
    <citation type="submission" date="2020-12" db="UniProtKB">
        <authorList>
            <consortium name="EnsemblPlants"/>
        </authorList>
    </citation>
    <scope>IDENTIFICATION</scope>
</reference>
<evidence type="ECO:0000313" key="2">
    <source>
        <dbReference type="EnsemblPlants" id="PAC:32930791.CDS.1"/>
    </source>
</evidence>
<dbReference type="GeneID" id="112290783"/>
<evidence type="ECO:0000313" key="3">
    <source>
        <dbReference type="Proteomes" id="UP000006727"/>
    </source>
</evidence>
<feature type="transmembrane region" description="Helical" evidence="1">
    <location>
        <begin position="278"/>
        <end position="299"/>
    </location>
</feature>
<evidence type="ECO:0000256" key="1">
    <source>
        <dbReference type="SAM" id="Phobius"/>
    </source>
</evidence>
<feature type="transmembrane region" description="Helical" evidence="1">
    <location>
        <begin position="200"/>
        <end position="220"/>
    </location>
</feature>